<protein>
    <recommendedName>
        <fullName evidence="3">histidine kinase</fullName>
        <ecNumber evidence="3">2.7.13.3</ecNumber>
    </recommendedName>
</protein>
<dbReference type="InterPro" id="IPR004358">
    <property type="entry name" value="Sig_transdc_His_kin-like_C"/>
</dbReference>
<dbReference type="RefSeq" id="WP_091962469.1">
    <property type="nucleotide sequence ID" value="NZ_FOLH01000003.1"/>
</dbReference>
<dbReference type="OrthoDB" id="6724607at2"/>
<keyword evidence="11 14" id="KW-1133">Transmembrane helix</keyword>
<evidence type="ECO:0000256" key="10">
    <source>
        <dbReference type="ARBA" id="ARBA00022840"/>
    </source>
</evidence>
<dbReference type="Gene3D" id="1.10.287.130">
    <property type="match status" value="1"/>
</dbReference>
<evidence type="ECO:0000259" key="15">
    <source>
        <dbReference type="PROSITE" id="PS50109"/>
    </source>
</evidence>
<keyword evidence="9 16" id="KW-0418">Kinase</keyword>
<keyword evidence="6" id="KW-0808">Transferase</keyword>
<evidence type="ECO:0000256" key="14">
    <source>
        <dbReference type="SAM" id="Phobius"/>
    </source>
</evidence>
<evidence type="ECO:0000256" key="8">
    <source>
        <dbReference type="ARBA" id="ARBA00022741"/>
    </source>
</evidence>
<evidence type="ECO:0000256" key="11">
    <source>
        <dbReference type="ARBA" id="ARBA00022989"/>
    </source>
</evidence>
<reference evidence="16 17" key="1">
    <citation type="submission" date="2016-10" db="EMBL/GenBank/DDBJ databases">
        <authorList>
            <person name="de Groot N.N."/>
        </authorList>
    </citation>
    <scope>NUCLEOTIDE SEQUENCE [LARGE SCALE GENOMIC DNA]</scope>
    <source>
        <strain evidence="16 17">DSM 18438</strain>
    </source>
</reference>
<dbReference type="InterPro" id="IPR003594">
    <property type="entry name" value="HATPase_dom"/>
</dbReference>
<name>A0A1I1H8M5_9GAMM</name>
<evidence type="ECO:0000256" key="5">
    <source>
        <dbReference type="ARBA" id="ARBA00022553"/>
    </source>
</evidence>
<dbReference type="STRING" id="1122252.SAMN05660443_1872"/>
<evidence type="ECO:0000313" key="17">
    <source>
        <dbReference type="Proteomes" id="UP000199058"/>
    </source>
</evidence>
<dbReference type="PANTHER" id="PTHR43047:SF78">
    <property type="entry name" value="SENSORY_REGULATORY PROTEIN RPFC"/>
    <property type="match status" value="1"/>
</dbReference>
<evidence type="ECO:0000256" key="2">
    <source>
        <dbReference type="ARBA" id="ARBA00004651"/>
    </source>
</evidence>
<dbReference type="CDD" id="cd16922">
    <property type="entry name" value="HATPase_EvgS-ArcB-TorS-like"/>
    <property type="match status" value="1"/>
</dbReference>
<keyword evidence="10" id="KW-0067">ATP-binding</keyword>
<keyword evidence="13 14" id="KW-0472">Membrane</keyword>
<evidence type="ECO:0000256" key="4">
    <source>
        <dbReference type="ARBA" id="ARBA00022475"/>
    </source>
</evidence>
<dbReference type="Pfam" id="PF00512">
    <property type="entry name" value="HisKA"/>
    <property type="match status" value="1"/>
</dbReference>
<proteinExistence type="predicted"/>
<comment type="catalytic activity">
    <reaction evidence="1">
        <text>ATP + protein L-histidine = ADP + protein N-phospho-L-histidine.</text>
        <dbReference type="EC" id="2.7.13.3"/>
    </reaction>
</comment>
<dbReference type="SUPFAM" id="SSF47384">
    <property type="entry name" value="Homodimeric domain of signal transducing histidine kinase"/>
    <property type="match status" value="1"/>
</dbReference>
<keyword evidence="5" id="KW-0597">Phosphoprotein</keyword>
<dbReference type="FunFam" id="3.30.565.10:FF:000010">
    <property type="entry name" value="Sensor histidine kinase RcsC"/>
    <property type="match status" value="1"/>
</dbReference>
<dbReference type="Pfam" id="PF02518">
    <property type="entry name" value="HATPase_c"/>
    <property type="match status" value="1"/>
</dbReference>
<feature type="domain" description="Histidine kinase" evidence="15">
    <location>
        <begin position="237"/>
        <end position="453"/>
    </location>
</feature>
<keyword evidence="12" id="KW-0902">Two-component regulatory system</keyword>
<dbReference type="EC" id="2.7.13.3" evidence="3"/>
<evidence type="ECO:0000256" key="9">
    <source>
        <dbReference type="ARBA" id="ARBA00022777"/>
    </source>
</evidence>
<dbReference type="AlphaFoldDB" id="A0A1I1H8M5"/>
<dbReference type="GO" id="GO:0005524">
    <property type="term" value="F:ATP binding"/>
    <property type="evidence" value="ECO:0007669"/>
    <property type="project" value="UniProtKB-KW"/>
</dbReference>
<comment type="subcellular location">
    <subcellularLocation>
        <location evidence="2">Cell membrane</location>
        <topology evidence="2">Multi-pass membrane protein</topology>
    </subcellularLocation>
</comment>
<feature type="transmembrane region" description="Helical" evidence="14">
    <location>
        <begin position="174"/>
        <end position="197"/>
    </location>
</feature>
<dbReference type="InterPro" id="IPR036890">
    <property type="entry name" value="HATPase_C_sf"/>
</dbReference>
<keyword evidence="4" id="KW-1003">Cell membrane</keyword>
<sequence>MTNPIQKHPGFWLLPLVAGSFLAASLVILLTLYGRLQEVSDAVRDNALWASYQLDRENLRLNSQLSQHLKDSERVGLEEVELRFEILYSRLNILNHGQFSEVLEERHEIRQLSMEVARLITQMDELFYSDTPDKLTQLLEKSDQLQEVTGQLSSGIKGISTRISTSNRAKQLQLYRYLGGLVLLLALTMSLMIFLLIRKMLEARTAQQQAQEMATRLELTAAKAEEASRAKSDFLATMSHEIRTPMNGVLGMTDLLRETTLNPEQRTYAEAIFNSANSLMTLLNDLLDISRLEAGRLVLEYEKTHLEPLIREVISFFSAELHHKPVELIWTLHPNAQDAYFTDAGRLRQVLFNLIGNALKFTEEGLVELDVRLVAEEVKFTLTDTGPGIPLEAQSRLFEVFTQADASISRRYGGTGLGLTICQRIVEQLGGEIGFNSTPGEGSCFYFSLPLEKMAVNTETAH</sequence>
<dbReference type="PRINTS" id="PR00344">
    <property type="entry name" value="BCTRLSENSOR"/>
</dbReference>
<gene>
    <name evidence="16" type="ORF">SAMN05660443_1872</name>
</gene>
<dbReference type="SUPFAM" id="SSF55874">
    <property type="entry name" value="ATPase domain of HSP90 chaperone/DNA topoisomerase II/histidine kinase"/>
    <property type="match status" value="1"/>
</dbReference>
<keyword evidence="8" id="KW-0547">Nucleotide-binding</keyword>
<evidence type="ECO:0000256" key="7">
    <source>
        <dbReference type="ARBA" id="ARBA00022692"/>
    </source>
</evidence>
<dbReference type="EMBL" id="FOLH01000003">
    <property type="protein sequence ID" value="SFC20347.1"/>
    <property type="molecule type" value="Genomic_DNA"/>
</dbReference>
<organism evidence="16 17">
    <name type="scientific">Marinospirillum celere</name>
    <dbReference type="NCBI Taxonomy" id="1122252"/>
    <lineage>
        <taxon>Bacteria</taxon>
        <taxon>Pseudomonadati</taxon>
        <taxon>Pseudomonadota</taxon>
        <taxon>Gammaproteobacteria</taxon>
        <taxon>Oceanospirillales</taxon>
        <taxon>Oceanospirillaceae</taxon>
        <taxon>Marinospirillum</taxon>
    </lineage>
</organism>
<evidence type="ECO:0000256" key="6">
    <source>
        <dbReference type="ARBA" id="ARBA00022679"/>
    </source>
</evidence>
<keyword evidence="17" id="KW-1185">Reference proteome</keyword>
<evidence type="ECO:0000256" key="13">
    <source>
        <dbReference type="ARBA" id="ARBA00023136"/>
    </source>
</evidence>
<dbReference type="InterPro" id="IPR036097">
    <property type="entry name" value="HisK_dim/P_sf"/>
</dbReference>
<dbReference type="SMART" id="SM00388">
    <property type="entry name" value="HisKA"/>
    <property type="match status" value="1"/>
</dbReference>
<keyword evidence="7 14" id="KW-0812">Transmembrane</keyword>
<evidence type="ECO:0000256" key="1">
    <source>
        <dbReference type="ARBA" id="ARBA00000085"/>
    </source>
</evidence>
<dbReference type="InterPro" id="IPR005467">
    <property type="entry name" value="His_kinase_dom"/>
</dbReference>
<dbReference type="PROSITE" id="PS50109">
    <property type="entry name" value="HIS_KIN"/>
    <property type="match status" value="1"/>
</dbReference>
<accession>A0A1I1H8M5</accession>
<dbReference type="FunFam" id="1.10.287.130:FF:000003">
    <property type="entry name" value="Histidine kinase"/>
    <property type="match status" value="1"/>
</dbReference>
<feature type="transmembrane region" description="Helical" evidence="14">
    <location>
        <begin position="12"/>
        <end position="34"/>
    </location>
</feature>
<evidence type="ECO:0000313" key="16">
    <source>
        <dbReference type="EMBL" id="SFC20347.1"/>
    </source>
</evidence>
<dbReference type="SMART" id="SM00387">
    <property type="entry name" value="HATPase_c"/>
    <property type="match status" value="1"/>
</dbReference>
<dbReference type="InterPro" id="IPR003661">
    <property type="entry name" value="HisK_dim/P_dom"/>
</dbReference>
<dbReference type="GO" id="GO:0005886">
    <property type="term" value="C:plasma membrane"/>
    <property type="evidence" value="ECO:0007669"/>
    <property type="project" value="UniProtKB-SubCell"/>
</dbReference>
<dbReference type="Gene3D" id="3.30.565.10">
    <property type="entry name" value="Histidine kinase-like ATPase, C-terminal domain"/>
    <property type="match status" value="1"/>
</dbReference>
<dbReference type="GO" id="GO:0000155">
    <property type="term" value="F:phosphorelay sensor kinase activity"/>
    <property type="evidence" value="ECO:0007669"/>
    <property type="project" value="InterPro"/>
</dbReference>
<evidence type="ECO:0000256" key="12">
    <source>
        <dbReference type="ARBA" id="ARBA00023012"/>
    </source>
</evidence>
<dbReference type="Proteomes" id="UP000199058">
    <property type="component" value="Unassembled WGS sequence"/>
</dbReference>
<dbReference type="PANTHER" id="PTHR43047">
    <property type="entry name" value="TWO-COMPONENT HISTIDINE PROTEIN KINASE"/>
    <property type="match status" value="1"/>
</dbReference>
<evidence type="ECO:0000256" key="3">
    <source>
        <dbReference type="ARBA" id="ARBA00012438"/>
    </source>
</evidence>
<dbReference type="CDD" id="cd00082">
    <property type="entry name" value="HisKA"/>
    <property type="match status" value="1"/>
</dbReference>